<protein>
    <submittedName>
        <fullName evidence="1">Uncharacterized protein</fullName>
    </submittedName>
</protein>
<dbReference type="Proteomes" id="UP000314294">
    <property type="component" value="Unassembled WGS sequence"/>
</dbReference>
<proteinExistence type="predicted"/>
<dbReference type="EMBL" id="SRLO01000044">
    <property type="protein sequence ID" value="TNN81824.1"/>
    <property type="molecule type" value="Genomic_DNA"/>
</dbReference>
<organism evidence="1 2">
    <name type="scientific">Liparis tanakae</name>
    <name type="common">Tanaka's snailfish</name>
    <dbReference type="NCBI Taxonomy" id="230148"/>
    <lineage>
        <taxon>Eukaryota</taxon>
        <taxon>Metazoa</taxon>
        <taxon>Chordata</taxon>
        <taxon>Craniata</taxon>
        <taxon>Vertebrata</taxon>
        <taxon>Euteleostomi</taxon>
        <taxon>Actinopterygii</taxon>
        <taxon>Neopterygii</taxon>
        <taxon>Teleostei</taxon>
        <taxon>Neoteleostei</taxon>
        <taxon>Acanthomorphata</taxon>
        <taxon>Eupercaria</taxon>
        <taxon>Perciformes</taxon>
        <taxon>Cottioidei</taxon>
        <taxon>Cottales</taxon>
        <taxon>Liparidae</taxon>
        <taxon>Liparis</taxon>
    </lineage>
</organism>
<sequence length="96" mass="10869">MKPRQTGNTVGESDELEQVCTPFTPFAPLARRLILHGLSGFTCFGKSEAEATPRFSPAHNRRASNLPFVLLDDFLQRSVELMLLLLEELLLLRSRR</sequence>
<keyword evidence="2" id="KW-1185">Reference proteome</keyword>
<name>A0A4Z2IW92_9TELE</name>
<evidence type="ECO:0000313" key="1">
    <source>
        <dbReference type="EMBL" id="TNN81824.1"/>
    </source>
</evidence>
<dbReference type="AlphaFoldDB" id="A0A4Z2IW92"/>
<gene>
    <name evidence="1" type="ORF">EYF80_007953</name>
</gene>
<reference evidence="1 2" key="1">
    <citation type="submission" date="2019-03" db="EMBL/GenBank/DDBJ databases">
        <title>First draft genome of Liparis tanakae, snailfish: a comprehensive survey of snailfish specific genes.</title>
        <authorList>
            <person name="Kim W."/>
            <person name="Song I."/>
            <person name="Jeong J.-H."/>
            <person name="Kim D."/>
            <person name="Kim S."/>
            <person name="Ryu S."/>
            <person name="Song J.Y."/>
            <person name="Lee S.K."/>
        </authorList>
    </citation>
    <scope>NUCLEOTIDE SEQUENCE [LARGE SCALE GENOMIC DNA]</scope>
    <source>
        <tissue evidence="1">Muscle</tissue>
    </source>
</reference>
<comment type="caution">
    <text evidence="1">The sequence shown here is derived from an EMBL/GenBank/DDBJ whole genome shotgun (WGS) entry which is preliminary data.</text>
</comment>
<accession>A0A4Z2IW92</accession>
<evidence type="ECO:0000313" key="2">
    <source>
        <dbReference type="Proteomes" id="UP000314294"/>
    </source>
</evidence>